<dbReference type="GO" id="GO:0000977">
    <property type="term" value="F:RNA polymerase II transcription regulatory region sequence-specific DNA binding"/>
    <property type="evidence" value="ECO:0007669"/>
    <property type="project" value="TreeGrafter"/>
</dbReference>
<evidence type="ECO:0000256" key="9">
    <source>
        <dbReference type="ARBA" id="ARBA00023163"/>
    </source>
</evidence>
<dbReference type="FunFam" id="3.30.160.60:FF:000912">
    <property type="entry name" value="Zinc finger protein 660"/>
    <property type="match status" value="1"/>
</dbReference>
<protein>
    <recommendedName>
        <fullName evidence="13">C2H2-type domain-containing protein</fullName>
    </recommendedName>
</protein>
<comment type="subcellular location">
    <subcellularLocation>
        <location evidence="1">Nucleus</location>
    </subcellularLocation>
</comment>
<dbReference type="SMART" id="SM00355">
    <property type="entry name" value="ZnF_C2H2"/>
    <property type="match status" value="8"/>
</dbReference>
<accession>A0A9N7YIM3</accession>
<gene>
    <name evidence="14" type="ORF">PLEPLA_LOCUS14779</name>
</gene>
<dbReference type="AlphaFoldDB" id="A0A9N7YIM3"/>
<feature type="domain" description="C2H2-type" evidence="13">
    <location>
        <begin position="491"/>
        <end position="518"/>
    </location>
</feature>
<evidence type="ECO:0000256" key="8">
    <source>
        <dbReference type="ARBA" id="ARBA00023125"/>
    </source>
</evidence>
<evidence type="ECO:0000256" key="3">
    <source>
        <dbReference type="ARBA" id="ARBA00022723"/>
    </source>
</evidence>
<evidence type="ECO:0000256" key="5">
    <source>
        <dbReference type="ARBA" id="ARBA00022771"/>
    </source>
</evidence>
<feature type="region of interest" description="Disordered" evidence="12">
    <location>
        <begin position="254"/>
        <end position="291"/>
    </location>
</feature>
<dbReference type="GO" id="GO:0000122">
    <property type="term" value="P:negative regulation of transcription by RNA polymerase II"/>
    <property type="evidence" value="ECO:0007669"/>
    <property type="project" value="UniProtKB-ARBA"/>
</dbReference>
<evidence type="ECO:0000256" key="12">
    <source>
        <dbReference type="SAM" id="MobiDB-lite"/>
    </source>
</evidence>
<evidence type="ECO:0000256" key="4">
    <source>
        <dbReference type="ARBA" id="ARBA00022737"/>
    </source>
</evidence>
<dbReference type="PANTHER" id="PTHR24381">
    <property type="entry name" value="ZINC FINGER PROTEIN"/>
    <property type="match status" value="1"/>
</dbReference>
<dbReference type="GO" id="GO:0042802">
    <property type="term" value="F:identical protein binding"/>
    <property type="evidence" value="ECO:0007669"/>
    <property type="project" value="UniProtKB-ARBA"/>
</dbReference>
<dbReference type="InterPro" id="IPR013087">
    <property type="entry name" value="Znf_C2H2_type"/>
</dbReference>
<dbReference type="GO" id="GO:0000981">
    <property type="term" value="F:DNA-binding transcription factor activity, RNA polymerase II-specific"/>
    <property type="evidence" value="ECO:0007669"/>
    <property type="project" value="TreeGrafter"/>
</dbReference>
<comment type="caution">
    <text evidence="14">The sequence shown here is derived from an EMBL/GenBank/DDBJ whole genome shotgun (WGS) entry which is preliminary data.</text>
</comment>
<dbReference type="FunFam" id="3.30.160.60:FF:001954">
    <property type="entry name" value="Zinc finger protein 787"/>
    <property type="match status" value="1"/>
</dbReference>
<dbReference type="GO" id="GO:0005634">
    <property type="term" value="C:nucleus"/>
    <property type="evidence" value="ECO:0007669"/>
    <property type="project" value="UniProtKB-SubCell"/>
</dbReference>
<dbReference type="PROSITE" id="PS00028">
    <property type="entry name" value="ZINC_FINGER_C2H2_1"/>
    <property type="match status" value="8"/>
</dbReference>
<keyword evidence="9" id="KW-0804">Transcription</keyword>
<sequence length="667" mass="73996">MTRTSRSLVRSLKRQRGEWRTQVVLNISSGVDPSELPPPPLDPSLVSAPTPSLALLSSDCPTPTLSSLAADVAEPLVMLPCVKSEPEDGDLEPIRTVDLSEIQSLSTAELGQDQIKMEISGLDYIKAEHHGLHSSHHLGPFDHSDASELDYKSHYEPSSVFDYISQVTDTLEYIKSDHHVDLQCYYTTELSSLKSEYPESNAMSTYLQHNALESIHMAELRTELNKLRPDTLLTDGAGKLDPEFGGGALYELQPTEDGKASGEGTGQTGGRLLVTTKGQSPTMRKARNMQGEKPFSCTQCGKNFSTLGNLKTHQRIHTGERPYTCSQCGKSFGQAGNLKRHQLIHTGQKPYVCAHCPKGFTKADDLRSHQRLHTGERPFICVTCGKSFGQSKELKAHQLSHTGERPYCCQHCGKSFTKETSYRNHVQIHTGEKPFTCSQCGKTFSNSGVLKTHEKIHSGERPFGCTQCGKSFGRLGHLKAHQQIHTGERPYACPHCGKTFSQSGHLKAHEQIHKREHTARTRAAAAAAAAAQQQQRGDETERNLVHCEDPEFHKVLLVHTCWFTPAGSDLLVQTCWFRPAGSHLLVHTCWFTPAGSHLLVQTCWFRPADLMVQTCWFRPAGSHLLVHTCWFRPDGSDLLVHTCWFTPVAMVSGSQTGVNWSLDHRLV</sequence>
<feature type="domain" description="C2H2-type" evidence="13">
    <location>
        <begin position="351"/>
        <end position="378"/>
    </location>
</feature>
<dbReference type="PROSITE" id="PS50157">
    <property type="entry name" value="ZINC_FINGER_C2H2_2"/>
    <property type="match status" value="8"/>
</dbReference>
<feature type="domain" description="C2H2-type" evidence="13">
    <location>
        <begin position="323"/>
        <end position="350"/>
    </location>
</feature>
<proteinExistence type="inferred from homology"/>
<reference evidence="14" key="1">
    <citation type="submission" date="2020-03" db="EMBL/GenBank/DDBJ databases">
        <authorList>
            <person name="Weist P."/>
        </authorList>
    </citation>
    <scope>NUCLEOTIDE SEQUENCE</scope>
</reference>
<dbReference type="InterPro" id="IPR036236">
    <property type="entry name" value="Znf_C2H2_sf"/>
</dbReference>
<feature type="domain" description="C2H2-type" evidence="13">
    <location>
        <begin position="407"/>
        <end position="434"/>
    </location>
</feature>
<evidence type="ECO:0000256" key="10">
    <source>
        <dbReference type="ARBA" id="ARBA00023242"/>
    </source>
</evidence>
<feature type="domain" description="C2H2-type" evidence="13">
    <location>
        <begin position="463"/>
        <end position="490"/>
    </location>
</feature>
<keyword evidence="3" id="KW-0479">Metal-binding</keyword>
<dbReference type="FunFam" id="3.30.160.60:FF:000358">
    <property type="entry name" value="zinc finger protein 24"/>
    <property type="match status" value="1"/>
</dbReference>
<keyword evidence="8" id="KW-0238">DNA-binding</keyword>
<dbReference type="FunFam" id="3.30.160.60:FF:002281">
    <property type="match status" value="2"/>
</dbReference>
<dbReference type="Proteomes" id="UP001153269">
    <property type="component" value="Unassembled WGS sequence"/>
</dbReference>
<evidence type="ECO:0000256" key="7">
    <source>
        <dbReference type="ARBA" id="ARBA00023015"/>
    </source>
</evidence>
<feature type="domain" description="C2H2-type" evidence="13">
    <location>
        <begin position="435"/>
        <end position="462"/>
    </location>
</feature>
<keyword evidence="5 11" id="KW-0863">Zinc-finger</keyword>
<keyword evidence="10" id="KW-0539">Nucleus</keyword>
<evidence type="ECO:0000259" key="13">
    <source>
        <dbReference type="PROSITE" id="PS50157"/>
    </source>
</evidence>
<dbReference type="FunFam" id="3.30.160.60:FF:000508">
    <property type="entry name" value="Myeloid zinc finger 1"/>
    <property type="match status" value="1"/>
</dbReference>
<dbReference type="Gene3D" id="3.30.160.60">
    <property type="entry name" value="Classic Zinc Finger"/>
    <property type="match status" value="8"/>
</dbReference>
<dbReference type="FunFam" id="3.30.160.60:FF:000688">
    <property type="entry name" value="zinc finger protein 197 isoform X1"/>
    <property type="match status" value="1"/>
</dbReference>
<evidence type="ECO:0000256" key="6">
    <source>
        <dbReference type="ARBA" id="ARBA00022833"/>
    </source>
</evidence>
<name>A0A9N7YIM3_PLEPL</name>
<feature type="domain" description="C2H2-type" evidence="13">
    <location>
        <begin position="379"/>
        <end position="406"/>
    </location>
</feature>
<keyword evidence="7" id="KW-0805">Transcription regulation</keyword>
<keyword evidence="15" id="KW-1185">Reference proteome</keyword>
<keyword evidence="6" id="KW-0862">Zinc</keyword>
<dbReference type="PANTHER" id="PTHR24381:SF445">
    <property type="entry name" value="GASTRULA ZINC FINGER PROTEIN XLCGF28.1-LIKE-RELATED"/>
    <property type="match status" value="1"/>
</dbReference>
<organism evidence="14 15">
    <name type="scientific">Pleuronectes platessa</name>
    <name type="common">European plaice</name>
    <dbReference type="NCBI Taxonomy" id="8262"/>
    <lineage>
        <taxon>Eukaryota</taxon>
        <taxon>Metazoa</taxon>
        <taxon>Chordata</taxon>
        <taxon>Craniata</taxon>
        <taxon>Vertebrata</taxon>
        <taxon>Euteleostomi</taxon>
        <taxon>Actinopterygii</taxon>
        <taxon>Neopterygii</taxon>
        <taxon>Teleostei</taxon>
        <taxon>Neoteleostei</taxon>
        <taxon>Acanthomorphata</taxon>
        <taxon>Carangaria</taxon>
        <taxon>Pleuronectiformes</taxon>
        <taxon>Pleuronectoidei</taxon>
        <taxon>Pleuronectidae</taxon>
        <taxon>Pleuronectes</taxon>
    </lineage>
</organism>
<evidence type="ECO:0000256" key="11">
    <source>
        <dbReference type="PROSITE-ProRule" id="PRU00042"/>
    </source>
</evidence>
<dbReference type="EMBL" id="CADEAL010000922">
    <property type="protein sequence ID" value="CAB1426841.1"/>
    <property type="molecule type" value="Genomic_DNA"/>
</dbReference>
<dbReference type="Pfam" id="PF00096">
    <property type="entry name" value="zf-C2H2"/>
    <property type="match status" value="7"/>
</dbReference>
<feature type="domain" description="C2H2-type" evidence="13">
    <location>
        <begin position="295"/>
        <end position="322"/>
    </location>
</feature>
<dbReference type="GO" id="GO:0008270">
    <property type="term" value="F:zinc ion binding"/>
    <property type="evidence" value="ECO:0007669"/>
    <property type="project" value="UniProtKB-KW"/>
</dbReference>
<keyword evidence="4" id="KW-0677">Repeat</keyword>
<dbReference type="FunFam" id="3.30.160.60:FF:000624">
    <property type="entry name" value="zinc finger protein 697"/>
    <property type="match status" value="1"/>
</dbReference>
<dbReference type="GO" id="GO:0045595">
    <property type="term" value="P:regulation of cell differentiation"/>
    <property type="evidence" value="ECO:0007669"/>
    <property type="project" value="UniProtKB-ARBA"/>
</dbReference>
<evidence type="ECO:0000256" key="2">
    <source>
        <dbReference type="ARBA" id="ARBA00006991"/>
    </source>
</evidence>
<evidence type="ECO:0000256" key="1">
    <source>
        <dbReference type="ARBA" id="ARBA00004123"/>
    </source>
</evidence>
<evidence type="ECO:0000313" key="14">
    <source>
        <dbReference type="EMBL" id="CAB1426841.1"/>
    </source>
</evidence>
<dbReference type="SUPFAM" id="SSF57667">
    <property type="entry name" value="beta-beta-alpha zinc fingers"/>
    <property type="match status" value="5"/>
</dbReference>
<comment type="similarity">
    <text evidence="2">Belongs to the krueppel C2H2-type zinc-finger protein family.</text>
</comment>
<evidence type="ECO:0000313" key="15">
    <source>
        <dbReference type="Proteomes" id="UP001153269"/>
    </source>
</evidence>